<reference evidence="3" key="1">
    <citation type="submission" date="2016-10" db="EMBL/GenBank/DDBJ databases">
        <authorList>
            <person name="Varghese N."/>
            <person name="Submissions S."/>
        </authorList>
    </citation>
    <scope>NUCLEOTIDE SEQUENCE [LARGE SCALE GENOMIC DNA]</scope>
    <source>
        <strain evidence="3">GAS369</strain>
    </source>
</reference>
<name>A0A1H1MKN7_9BRAD</name>
<sequence>MMVLLILAPFGAFAALMLVTSATVSLFAGAGVAAATIIYDVARGASIKMLAVGSLILFGALGGYIAFIDSSWSSPAVRLAVDGGVLAMALVSIAIRFPFTLQYAREIVDSETRKLPGFMHANYVITWAWTAAFVLMVLTNVLMIYLPSLPLWVGLAIALAARNGAALFTKWYPKHRREMAAKQPLPGGVISAS</sequence>
<keyword evidence="3" id="KW-1185">Reference proteome</keyword>
<keyword evidence="1" id="KW-0812">Transmembrane</keyword>
<dbReference type="EMBL" id="LT629750">
    <property type="protein sequence ID" value="SDR87353.1"/>
    <property type="molecule type" value="Genomic_DNA"/>
</dbReference>
<evidence type="ECO:0000256" key="1">
    <source>
        <dbReference type="SAM" id="Phobius"/>
    </source>
</evidence>
<evidence type="ECO:0000313" key="3">
    <source>
        <dbReference type="Proteomes" id="UP000243904"/>
    </source>
</evidence>
<keyword evidence="1" id="KW-1133">Transmembrane helix</keyword>
<keyword evidence="1" id="KW-0472">Membrane</keyword>
<dbReference type="Proteomes" id="UP000243904">
    <property type="component" value="Chromosome I"/>
</dbReference>
<gene>
    <name evidence="2" type="ORF">SAMN05444158_0263</name>
</gene>
<feature type="transmembrane region" description="Helical" evidence="1">
    <location>
        <begin position="151"/>
        <end position="172"/>
    </location>
</feature>
<feature type="transmembrane region" description="Helical" evidence="1">
    <location>
        <begin position="49"/>
        <end position="67"/>
    </location>
</feature>
<dbReference type="AlphaFoldDB" id="A0A1H1MKN7"/>
<organism evidence="2 3">
    <name type="scientific">Bradyrhizobium canariense</name>
    <dbReference type="NCBI Taxonomy" id="255045"/>
    <lineage>
        <taxon>Bacteria</taxon>
        <taxon>Pseudomonadati</taxon>
        <taxon>Pseudomonadota</taxon>
        <taxon>Alphaproteobacteria</taxon>
        <taxon>Hyphomicrobiales</taxon>
        <taxon>Nitrobacteraceae</taxon>
        <taxon>Bradyrhizobium</taxon>
    </lineage>
</organism>
<feature type="transmembrane region" description="Helical" evidence="1">
    <location>
        <begin position="120"/>
        <end position="145"/>
    </location>
</feature>
<evidence type="ECO:0008006" key="4">
    <source>
        <dbReference type="Google" id="ProtNLM"/>
    </source>
</evidence>
<dbReference type="RefSeq" id="WP_146686046.1">
    <property type="nucleotide sequence ID" value="NZ_LT629750.1"/>
</dbReference>
<feature type="transmembrane region" description="Helical" evidence="1">
    <location>
        <begin position="79"/>
        <end position="99"/>
    </location>
</feature>
<proteinExistence type="predicted"/>
<accession>A0A1H1MKN7</accession>
<protein>
    <recommendedName>
        <fullName evidence="4">Intracellular septation protein A</fullName>
    </recommendedName>
</protein>
<evidence type="ECO:0000313" key="2">
    <source>
        <dbReference type="EMBL" id="SDR87353.1"/>
    </source>
</evidence>